<dbReference type="AlphaFoldDB" id="A0A0A2GZE9"/>
<gene>
    <name evidence="2" type="ORF">NV36_14245</name>
</gene>
<evidence type="ECO:0008006" key="4">
    <source>
        <dbReference type="Google" id="ProtNLM"/>
    </source>
</evidence>
<dbReference type="OrthoDB" id="1162022at2"/>
<keyword evidence="1" id="KW-1133">Transmembrane helix</keyword>
<feature type="transmembrane region" description="Helical" evidence="1">
    <location>
        <begin position="128"/>
        <end position="146"/>
    </location>
</feature>
<evidence type="ECO:0000256" key="1">
    <source>
        <dbReference type="SAM" id="Phobius"/>
    </source>
</evidence>
<feature type="transmembrane region" description="Helical" evidence="1">
    <location>
        <begin position="167"/>
        <end position="185"/>
    </location>
</feature>
<accession>A0A0A2GZE9</accession>
<feature type="transmembrane region" description="Helical" evidence="1">
    <location>
        <begin position="43"/>
        <end position="62"/>
    </location>
</feature>
<organism evidence="2 3">
    <name type="scientific">Dokdonia donghaensis DSW-1</name>
    <dbReference type="NCBI Taxonomy" id="1300343"/>
    <lineage>
        <taxon>Bacteria</taxon>
        <taxon>Pseudomonadati</taxon>
        <taxon>Bacteroidota</taxon>
        <taxon>Flavobacteriia</taxon>
        <taxon>Flavobacteriales</taxon>
        <taxon>Flavobacteriaceae</taxon>
        <taxon>Dokdonia</taxon>
    </lineage>
</organism>
<dbReference type="RefSeq" id="WP_035328445.1">
    <property type="nucleotide sequence ID" value="NZ_CP015125.1"/>
</dbReference>
<dbReference type="EMBL" id="JSAQ01000001">
    <property type="protein sequence ID" value="KGO07878.1"/>
    <property type="molecule type" value="Genomic_DNA"/>
</dbReference>
<dbReference type="KEGG" id="ddo:I597_1735"/>
<feature type="transmembrane region" description="Helical" evidence="1">
    <location>
        <begin position="104"/>
        <end position="122"/>
    </location>
</feature>
<evidence type="ECO:0000313" key="2">
    <source>
        <dbReference type="EMBL" id="KGO07878.1"/>
    </source>
</evidence>
<feature type="transmembrane region" description="Helical" evidence="1">
    <location>
        <begin position="191"/>
        <end position="209"/>
    </location>
</feature>
<keyword evidence="3" id="KW-1185">Reference proteome</keyword>
<reference evidence="2 3" key="1">
    <citation type="submission" date="2014-10" db="EMBL/GenBank/DDBJ databases">
        <title>Draft genome sequence of the proteorhodopsin-containing marine bacterium Dokdonia donghaensis.</title>
        <authorList>
            <person name="Gomez-Consarnau L."/>
            <person name="Gonzalez J.M."/>
            <person name="Riedel T."/>
            <person name="Jaenicke S."/>
            <person name="Wagner-Doebler I."/>
            <person name="Fuhrman J.A."/>
        </authorList>
    </citation>
    <scope>NUCLEOTIDE SEQUENCE [LARGE SCALE GENOMIC DNA]</scope>
    <source>
        <strain evidence="2 3">DSW-1</strain>
    </source>
</reference>
<comment type="caution">
    <text evidence="2">The sequence shown here is derived from an EMBL/GenBank/DDBJ whole genome shotgun (WGS) entry which is preliminary data.</text>
</comment>
<dbReference type="Proteomes" id="UP000030140">
    <property type="component" value="Unassembled WGS sequence"/>
</dbReference>
<sequence>MDYATFFKIFITLHAVGGFISLISGTISVIARKGNVWHKKSGMIFYYGMLTAGISGIVASLLPDHNNPFLFVVGLFSVYLVLSGYRALRFKRVRKMTDVRWDKVISWSMAIIGLGMIGYGLYLVFKSVTMGWVLVIFGAIGLLNAINDLRAMRDLKLLRKKYLRLHIAKISGAYIAAFTAFFVTNSVLPSLLSWLLPSLFGFIFISYWMRKTRLGKKITAETV</sequence>
<keyword evidence="1" id="KW-0472">Membrane</keyword>
<protein>
    <recommendedName>
        <fullName evidence="4">DUF2306 domain-containing protein</fullName>
    </recommendedName>
</protein>
<dbReference type="PATRIC" id="fig|1300343.5.peg.1745"/>
<keyword evidence="1" id="KW-0812">Transmembrane</keyword>
<evidence type="ECO:0000313" key="3">
    <source>
        <dbReference type="Proteomes" id="UP000030140"/>
    </source>
</evidence>
<name>A0A0A2GZE9_9FLAO</name>
<feature type="transmembrane region" description="Helical" evidence="1">
    <location>
        <begin position="68"/>
        <end position="88"/>
    </location>
</feature>
<proteinExistence type="predicted"/>
<feature type="transmembrane region" description="Helical" evidence="1">
    <location>
        <begin position="6"/>
        <end position="31"/>
    </location>
</feature>